<evidence type="ECO:0000313" key="4">
    <source>
        <dbReference type="Proteomes" id="UP001201980"/>
    </source>
</evidence>
<gene>
    <name evidence="3" type="ORF">MKZ38_006513</name>
</gene>
<feature type="region of interest" description="Disordered" evidence="2">
    <location>
        <begin position="1"/>
        <end position="20"/>
    </location>
</feature>
<reference evidence="3" key="1">
    <citation type="submission" date="2022-07" db="EMBL/GenBank/DDBJ databases">
        <title>Draft genome sequence of Zalerion maritima ATCC 34329, a (micro)plastics degrading marine fungus.</title>
        <authorList>
            <person name="Paco A."/>
            <person name="Goncalves M.F.M."/>
            <person name="Rocha-Santos T.A.P."/>
            <person name="Alves A."/>
        </authorList>
    </citation>
    <scope>NUCLEOTIDE SEQUENCE</scope>
    <source>
        <strain evidence="3">ATCC 34329</strain>
    </source>
</reference>
<accession>A0AAD5S6H9</accession>
<proteinExistence type="predicted"/>
<comment type="caution">
    <text evidence="3">The sequence shown here is derived from an EMBL/GenBank/DDBJ whole genome shotgun (WGS) entry which is preliminary data.</text>
</comment>
<feature type="region of interest" description="Disordered" evidence="2">
    <location>
        <begin position="162"/>
        <end position="246"/>
    </location>
</feature>
<evidence type="ECO:0000256" key="1">
    <source>
        <dbReference type="SAM" id="Coils"/>
    </source>
</evidence>
<protein>
    <submittedName>
        <fullName evidence="3">Uncharacterized protein</fullName>
    </submittedName>
</protein>
<keyword evidence="1" id="KW-0175">Coiled coil</keyword>
<dbReference type="AlphaFoldDB" id="A0AAD5S6H9"/>
<feature type="compositionally biased region" description="Low complexity" evidence="2">
    <location>
        <begin position="198"/>
        <end position="240"/>
    </location>
</feature>
<evidence type="ECO:0000256" key="2">
    <source>
        <dbReference type="SAM" id="MobiDB-lite"/>
    </source>
</evidence>
<feature type="region of interest" description="Disordered" evidence="2">
    <location>
        <begin position="35"/>
        <end position="149"/>
    </location>
</feature>
<dbReference type="Proteomes" id="UP001201980">
    <property type="component" value="Unassembled WGS sequence"/>
</dbReference>
<keyword evidence="4" id="KW-1185">Reference proteome</keyword>
<feature type="compositionally biased region" description="Low complexity" evidence="2">
    <location>
        <begin position="136"/>
        <end position="147"/>
    </location>
</feature>
<sequence>MLNTTGIHHSRRNSQKLNPSHIHLHKNQGDVHEWNNSCHSATSSSYLSPSAPSYSSLSTSSSNTQQPFSQYQYSSSQTPTPTPSTITITSSTRVPASSSSQDPLAVKDTTTKRPPSLTLTSASHNELYQTNEDRNNSSSNTRSPNTPKLSPRLQALHAQLGTQPSRTQYPLDMASVSSGVDPKTPINPKGRIFGGWLSGNPSPNTPSSSGTANSEEGLMSPPLSSPSLSSPGLSPDSNSSKPLAARPLSAAGNSSLVAHSESVTPRNVSPAVANPKRLSLLQSSISAITWLAAPAAAPEEPGDVIDDDDYELLHLDIEAALYPGGSPNDTFSPAAYKNLQMNALGVLQKVHSAYRVRTIALRALEVECDSQKEDLIEARTRALRLKQQVENMTKQAAEQERSMMELMNELATEKRARINEKDERERNLNMVPEAPEVKRGGSFIEDLGVDEEERQHKWRKSAGTIRSDMSFDTDEESVGAESVFSRSRSPTITSIAPTETTSTTPIQTKAQAAFGPPRSRSSSQISAFQKILKGMGKTEEEDGCRNCKGQDASVAWDTVSLLRDENKVLKSRVGELEVAVDSAMDIVNGVGM</sequence>
<feature type="compositionally biased region" description="Polar residues" evidence="2">
    <location>
        <begin position="117"/>
        <end position="130"/>
    </location>
</feature>
<organism evidence="3 4">
    <name type="scientific">Zalerion maritima</name>
    <dbReference type="NCBI Taxonomy" id="339359"/>
    <lineage>
        <taxon>Eukaryota</taxon>
        <taxon>Fungi</taxon>
        <taxon>Dikarya</taxon>
        <taxon>Ascomycota</taxon>
        <taxon>Pezizomycotina</taxon>
        <taxon>Sordariomycetes</taxon>
        <taxon>Lulworthiomycetidae</taxon>
        <taxon>Lulworthiales</taxon>
        <taxon>Lulworthiaceae</taxon>
        <taxon>Zalerion</taxon>
    </lineage>
</organism>
<name>A0AAD5S6H9_9PEZI</name>
<dbReference type="EMBL" id="JAKWBI020000003">
    <property type="protein sequence ID" value="KAJ2907219.1"/>
    <property type="molecule type" value="Genomic_DNA"/>
</dbReference>
<feature type="coiled-coil region" evidence="1">
    <location>
        <begin position="361"/>
        <end position="423"/>
    </location>
</feature>
<evidence type="ECO:0000313" key="3">
    <source>
        <dbReference type="EMBL" id="KAJ2907219.1"/>
    </source>
</evidence>
<feature type="compositionally biased region" description="Low complexity" evidence="2">
    <location>
        <begin position="40"/>
        <end position="100"/>
    </location>
</feature>